<name>A0A1I7YKU3_9BILA</name>
<dbReference type="AlphaFoldDB" id="A0A1I7YKU3"/>
<evidence type="ECO:0000313" key="3">
    <source>
        <dbReference type="WBParaSite" id="L893_g17444.t1"/>
    </source>
</evidence>
<reference evidence="3" key="1">
    <citation type="submission" date="2016-11" db="UniProtKB">
        <authorList>
            <consortium name="WormBaseParasite"/>
        </authorList>
    </citation>
    <scope>IDENTIFICATION</scope>
</reference>
<feature type="region of interest" description="Disordered" evidence="1">
    <location>
        <begin position="22"/>
        <end position="43"/>
    </location>
</feature>
<dbReference type="WBParaSite" id="L893_g17444.t1">
    <property type="protein sequence ID" value="L893_g17444.t1"/>
    <property type="gene ID" value="L893_g17444"/>
</dbReference>
<feature type="compositionally biased region" description="Acidic residues" evidence="1">
    <location>
        <begin position="28"/>
        <end position="37"/>
    </location>
</feature>
<keyword evidence="2" id="KW-1185">Reference proteome</keyword>
<sequence length="77" mass="8542">MDFNNARLEVCVLSALEKVRQRSSVVGEGEEEREGGDEESHRQETVVVYDFDVAKTAHHEELAVEKHSHDVGAHGVG</sequence>
<organism evidence="2 3">
    <name type="scientific">Steinernema glaseri</name>
    <dbReference type="NCBI Taxonomy" id="37863"/>
    <lineage>
        <taxon>Eukaryota</taxon>
        <taxon>Metazoa</taxon>
        <taxon>Ecdysozoa</taxon>
        <taxon>Nematoda</taxon>
        <taxon>Chromadorea</taxon>
        <taxon>Rhabditida</taxon>
        <taxon>Tylenchina</taxon>
        <taxon>Panagrolaimomorpha</taxon>
        <taxon>Strongyloidoidea</taxon>
        <taxon>Steinernematidae</taxon>
        <taxon>Steinernema</taxon>
    </lineage>
</organism>
<evidence type="ECO:0000256" key="1">
    <source>
        <dbReference type="SAM" id="MobiDB-lite"/>
    </source>
</evidence>
<protein>
    <submittedName>
        <fullName evidence="3">Uncharacterized protein</fullName>
    </submittedName>
</protein>
<dbReference type="Proteomes" id="UP000095287">
    <property type="component" value="Unplaced"/>
</dbReference>
<evidence type="ECO:0000313" key="2">
    <source>
        <dbReference type="Proteomes" id="UP000095287"/>
    </source>
</evidence>
<accession>A0A1I7YKU3</accession>
<proteinExistence type="predicted"/>